<evidence type="ECO:0000256" key="1">
    <source>
        <dbReference type="SAM" id="MobiDB-lite"/>
    </source>
</evidence>
<feature type="compositionally biased region" description="Low complexity" evidence="1">
    <location>
        <begin position="378"/>
        <end position="393"/>
    </location>
</feature>
<feature type="region of interest" description="Disordered" evidence="1">
    <location>
        <begin position="215"/>
        <end position="240"/>
    </location>
</feature>
<feature type="compositionally biased region" description="Polar residues" evidence="1">
    <location>
        <begin position="342"/>
        <end position="366"/>
    </location>
</feature>
<accession>A0A3M6Z9I1</accession>
<feature type="region of interest" description="Disordered" evidence="1">
    <location>
        <begin position="279"/>
        <end position="554"/>
    </location>
</feature>
<dbReference type="AlphaFoldDB" id="A0A3M6Z9I1"/>
<protein>
    <submittedName>
        <fullName evidence="3">Uncharacterized protein</fullName>
    </submittedName>
</protein>
<feature type="region of interest" description="Disordered" evidence="1">
    <location>
        <begin position="111"/>
        <end position="147"/>
    </location>
</feature>
<feature type="region of interest" description="Disordered" evidence="1">
    <location>
        <begin position="1"/>
        <end position="73"/>
    </location>
</feature>
<evidence type="ECO:0000313" key="3">
    <source>
        <dbReference type="EMBL" id="RMY11933.1"/>
    </source>
</evidence>
<name>A0A3M6Z9I1_HORWE</name>
<feature type="compositionally biased region" description="Polar residues" evidence="1">
    <location>
        <begin position="111"/>
        <end position="134"/>
    </location>
</feature>
<dbReference type="EMBL" id="QWIK01000153">
    <property type="protein sequence ID" value="RMY11933.1"/>
    <property type="molecule type" value="Genomic_DNA"/>
</dbReference>
<dbReference type="Proteomes" id="UP000282582">
    <property type="component" value="Unassembled WGS sequence"/>
</dbReference>
<feature type="compositionally biased region" description="Polar residues" evidence="1">
    <location>
        <begin position="324"/>
        <end position="335"/>
    </location>
</feature>
<organism evidence="3 4">
    <name type="scientific">Hortaea werneckii</name>
    <name type="common">Black yeast</name>
    <name type="synonym">Cladosporium werneckii</name>
    <dbReference type="NCBI Taxonomy" id="91943"/>
    <lineage>
        <taxon>Eukaryota</taxon>
        <taxon>Fungi</taxon>
        <taxon>Dikarya</taxon>
        <taxon>Ascomycota</taxon>
        <taxon>Pezizomycotina</taxon>
        <taxon>Dothideomycetes</taxon>
        <taxon>Dothideomycetidae</taxon>
        <taxon>Mycosphaerellales</taxon>
        <taxon>Teratosphaeriaceae</taxon>
        <taxon>Hortaea</taxon>
    </lineage>
</organism>
<keyword evidence="2" id="KW-1133">Transmembrane helix</keyword>
<evidence type="ECO:0000256" key="2">
    <source>
        <dbReference type="SAM" id="Phobius"/>
    </source>
</evidence>
<keyword evidence="2" id="KW-0812">Transmembrane</keyword>
<feature type="compositionally biased region" description="Polar residues" evidence="1">
    <location>
        <begin position="492"/>
        <end position="505"/>
    </location>
</feature>
<gene>
    <name evidence="3" type="ORF">D0868_02859</name>
</gene>
<comment type="caution">
    <text evidence="3">The sequence shown here is derived from an EMBL/GenBank/DDBJ whole genome shotgun (WGS) entry which is preliminary data.</text>
</comment>
<feature type="transmembrane region" description="Helical" evidence="2">
    <location>
        <begin position="150"/>
        <end position="171"/>
    </location>
</feature>
<sequence>MTSRLSSRSAHDQAMTGNDLPSTASEKTSLTTSTTSGLKGISSESVRSTVQTTSLSNTDTTLSSVTKGSTTTAATYSRPTAAGVHVLSQTDPSISWGDDITASLYHTATSTQRETNAGGSTATQEAAITSSPQPRNGEATGGFSQSQKQVTIATTVIGGAFIIALLVYSIYRRRKGATVSEIVHFRPHQPSTVQLSPRSSSKSSDPNKLNIYREERFSMHSSKHASLASRPKGPKRAAYPAEATQRFHALNPYVKNQWQTAYPVPSEPITPIREGHSFLIDASPEPSTRRGSEPKNSHNVRVEIKRKSDTESRTAPSSKAGLTVSVNEAQSPSSTREADQASLKTPKTIDTQASYDDRWSWTNSQAPPTPRIYAPNNRSSLSSSISKLRGIRSWVRGTTHGNNADGRRRIDEEQGGGRGPGSDHGRPSSSGSHSRPILKNQASVPVLAPAPVATKGSSAGKNAIGSTKSSEKLKLSKSSGTAGRRSVPSLFKQPSQQQISSSGENTPEDQRPPPLSPTPVSPGTVEEGGLRGDPAAANGAAGSNAIEMVERGKR</sequence>
<feature type="compositionally biased region" description="Low complexity" evidence="1">
    <location>
        <begin position="444"/>
        <end position="453"/>
    </location>
</feature>
<feature type="compositionally biased region" description="Low complexity" evidence="1">
    <location>
        <begin position="535"/>
        <end position="545"/>
    </location>
</feature>
<feature type="compositionally biased region" description="Low complexity" evidence="1">
    <location>
        <begin position="22"/>
        <end position="66"/>
    </location>
</feature>
<proteinExistence type="predicted"/>
<dbReference type="VEuPathDB" id="FungiDB:BTJ68_15222"/>
<reference evidence="3 4" key="1">
    <citation type="journal article" date="2018" name="BMC Genomics">
        <title>Genomic evidence for intraspecific hybridization in a clonal and extremely halotolerant yeast.</title>
        <authorList>
            <person name="Gostincar C."/>
            <person name="Stajich J.E."/>
            <person name="Zupancic J."/>
            <person name="Zalar P."/>
            <person name="Gunde-Cimerman N."/>
        </authorList>
    </citation>
    <scope>NUCLEOTIDE SEQUENCE [LARGE SCALE GENOMIC DNA]</scope>
    <source>
        <strain evidence="3 4">EXF-6654</strain>
    </source>
</reference>
<evidence type="ECO:0000313" key="4">
    <source>
        <dbReference type="Proteomes" id="UP000282582"/>
    </source>
</evidence>
<feature type="compositionally biased region" description="Basic and acidic residues" evidence="1">
    <location>
        <begin position="287"/>
        <end position="312"/>
    </location>
</feature>
<keyword evidence="2" id="KW-0472">Membrane</keyword>